<dbReference type="GO" id="GO:0016301">
    <property type="term" value="F:kinase activity"/>
    <property type="evidence" value="ECO:0007669"/>
    <property type="project" value="UniProtKB-KW"/>
</dbReference>
<organism evidence="2 3">
    <name type="scientific">Phyllobacterium pellucidum</name>
    <dbReference type="NCBI Taxonomy" id="2740464"/>
    <lineage>
        <taxon>Bacteria</taxon>
        <taxon>Pseudomonadati</taxon>
        <taxon>Pseudomonadota</taxon>
        <taxon>Alphaproteobacteria</taxon>
        <taxon>Hyphomicrobiales</taxon>
        <taxon>Phyllobacteriaceae</taxon>
        <taxon>Phyllobacterium</taxon>
    </lineage>
</organism>
<protein>
    <submittedName>
        <fullName evidence="2">N-acetylglucosamine kinase</fullName>
    </submittedName>
</protein>
<feature type="domain" description="ATPase BadF/BadG/BcrA/BcrD type" evidence="1">
    <location>
        <begin position="5"/>
        <end position="236"/>
    </location>
</feature>
<dbReference type="InterPro" id="IPR043129">
    <property type="entry name" value="ATPase_NBD"/>
</dbReference>
<reference evidence="2 3" key="1">
    <citation type="submission" date="2020-05" db="EMBL/GenBank/DDBJ databases">
        <authorList>
            <person name="Kim M.K."/>
        </authorList>
    </citation>
    <scope>NUCLEOTIDE SEQUENCE [LARGE SCALE GENOMIC DNA]</scope>
    <source>
        <strain evidence="2 3">BT25</strain>
    </source>
</reference>
<comment type="caution">
    <text evidence="2">The sequence shown here is derived from an EMBL/GenBank/DDBJ whole genome shotgun (WGS) entry which is preliminary data.</text>
</comment>
<dbReference type="Gene3D" id="3.30.420.40">
    <property type="match status" value="2"/>
</dbReference>
<accession>A0A849VQM1</accession>
<gene>
    <name evidence="2" type="ORF">HQ945_11225</name>
</gene>
<dbReference type="InterPro" id="IPR052519">
    <property type="entry name" value="Euk-type_GlcNAc_Kinase"/>
</dbReference>
<proteinExistence type="predicted"/>
<evidence type="ECO:0000259" key="1">
    <source>
        <dbReference type="Pfam" id="PF01869"/>
    </source>
</evidence>
<dbReference type="Pfam" id="PF01869">
    <property type="entry name" value="BcrAD_BadFG"/>
    <property type="match status" value="1"/>
</dbReference>
<keyword evidence="3" id="KW-1185">Reference proteome</keyword>
<name>A0A849VQM1_9HYPH</name>
<dbReference type="Proteomes" id="UP000550508">
    <property type="component" value="Unassembled WGS sequence"/>
</dbReference>
<dbReference type="AlphaFoldDB" id="A0A849VQM1"/>
<keyword evidence="2" id="KW-0418">Kinase</keyword>
<dbReference type="RefSeq" id="WP_113282368.1">
    <property type="nucleotide sequence ID" value="NZ_CP088292.1"/>
</dbReference>
<keyword evidence="2" id="KW-0808">Transferase</keyword>
<dbReference type="CDD" id="cd24082">
    <property type="entry name" value="ASKHA_NBD_GspK-like"/>
    <property type="match status" value="1"/>
</dbReference>
<dbReference type="InterPro" id="IPR002731">
    <property type="entry name" value="ATPase_BadF"/>
</dbReference>
<evidence type="ECO:0000313" key="2">
    <source>
        <dbReference type="EMBL" id="NTS31826.1"/>
    </source>
</evidence>
<sequence length="295" mass="30105">MNYLVGIDGGGTSCRAALADAGGRILATGKSGSANIMTDMNTARLNILGATEAAFTAAGVSTSLVASASAVLGLAGANVGGNGAQLQAMLPFKNALVYSDGVIALQGALGDADGTVVIVGTGSVYVTRSGEEIRFAGGWGFKVSDLGGGARLGRDLLEETLLAYDGFHPSSALTDAVMRRFGGNPHQIVQFAHSASPGDFGTFAPMLFEYASLDDPVAVALIGRSVRNIEEGLDAVMPSDDSRLSLLGGLGSLYGPLLSPRYKARLQEPLNDPLTGAVQLAVHHFSGAGVEHMHG</sequence>
<dbReference type="PANTHER" id="PTHR43190:SF3">
    <property type="entry name" value="N-ACETYL-D-GLUCOSAMINE KINASE"/>
    <property type="match status" value="1"/>
</dbReference>
<evidence type="ECO:0000313" key="3">
    <source>
        <dbReference type="Proteomes" id="UP000550508"/>
    </source>
</evidence>
<dbReference type="PANTHER" id="PTHR43190">
    <property type="entry name" value="N-ACETYL-D-GLUCOSAMINE KINASE"/>
    <property type="match status" value="1"/>
</dbReference>
<dbReference type="EMBL" id="JABUMX010000002">
    <property type="protein sequence ID" value="NTS31826.1"/>
    <property type="molecule type" value="Genomic_DNA"/>
</dbReference>
<dbReference type="SUPFAM" id="SSF53067">
    <property type="entry name" value="Actin-like ATPase domain"/>
    <property type="match status" value="2"/>
</dbReference>